<evidence type="ECO:0000256" key="1">
    <source>
        <dbReference type="ARBA" id="ARBA00001957"/>
    </source>
</evidence>
<evidence type="ECO:0000259" key="5">
    <source>
        <dbReference type="PROSITE" id="PS50075"/>
    </source>
</evidence>
<keyword evidence="2" id="KW-0596">Phosphopantetheine</keyword>
<dbReference type="SMART" id="SM00823">
    <property type="entry name" value="PKS_PP"/>
    <property type="match status" value="1"/>
</dbReference>
<dbReference type="Gene3D" id="3.30.559.10">
    <property type="entry name" value="Chloramphenicol acetyltransferase-like domain"/>
    <property type="match status" value="1"/>
</dbReference>
<feature type="compositionally biased region" description="Pro residues" evidence="4">
    <location>
        <begin position="505"/>
        <end position="514"/>
    </location>
</feature>
<evidence type="ECO:0000256" key="3">
    <source>
        <dbReference type="ARBA" id="ARBA00022553"/>
    </source>
</evidence>
<dbReference type="PROSITE" id="PS50075">
    <property type="entry name" value="CARRIER"/>
    <property type="match status" value="1"/>
</dbReference>
<evidence type="ECO:0000313" key="6">
    <source>
        <dbReference type="EMBL" id="MFE1350778.1"/>
    </source>
</evidence>
<dbReference type="CDD" id="cd19531">
    <property type="entry name" value="LCL_NRPS-like"/>
    <property type="match status" value="1"/>
</dbReference>
<evidence type="ECO:0000256" key="2">
    <source>
        <dbReference type="ARBA" id="ARBA00022450"/>
    </source>
</evidence>
<dbReference type="PANTHER" id="PTHR45527:SF1">
    <property type="entry name" value="FATTY ACID SYNTHASE"/>
    <property type="match status" value="1"/>
</dbReference>
<comment type="cofactor">
    <cofactor evidence="1">
        <name>pantetheine 4'-phosphate</name>
        <dbReference type="ChEBI" id="CHEBI:47942"/>
    </cofactor>
</comment>
<dbReference type="SUPFAM" id="SSF52777">
    <property type="entry name" value="CoA-dependent acyltransferases"/>
    <property type="match status" value="2"/>
</dbReference>
<dbReference type="RefSeq" id="WP_380316763.1">
    <property type="nucleotide sequence ID" value="NZ_JBHYPW010000003.1"/>
</dbReference>
<dbReference type="Pfam" id="PF00668">
    <property type="entry name" value="Condensation"/>
    <property type="match status" value="1"/>
</dbReference>
<organism evidence="6 7">
    <name type="scientific">Kitasatospora phosalacinea</name>
    <dbReference type="NCBI Taxonomy" id="2065"/>
    <lineage>
        <taxon>Bacteria</taxon>
        <taxon>Bacillati</taxon>
        <taxon>Actinomycetota</taxon>
        <taxon>Actinomycetes</taxon>
        <taxon>Kitasatosporales</taxon>
        <taxon>Streptomycetaceae</taxon>
        <taxon>Kitasatospora</taxon>
    </lineage>
</organism>
<proteinExistence type="predicted"/>
<keyword evidence="7" id="KW-1185">Reference proteome</keyword>
<gene>
    <name evidence="6" type="ORF">ACFW6T_02165</name>
</gene>
<evidence type="ECO:0000313" key="7">
    <source>
        <dbReference type="Proteomes" id="UP001599542"/>
    </source>
</evidence>
<dbReference type="InterPro" id="IPR001242">
    <property type="entry name" value="Condensation_dom"/>
</dbReference>
<dbReference type="EMBL" id="JBHYPX010000002">
    <property type="protein sequence ID" value="MFE1350778.1"/>
    <property type="molecule type" value="Genomic_DNA"/>
</dbReference>
<comment type="caution">
    <text evidence="6">The sequence shown here is derived from an EMBL/GenBank/DDBJ whole genome shotgun (WGS) entry which is preliminary data.</text>
</comment>
<name>A0ABW6GDM8_9ACTN</name>
<keyword evidence="3" id="KW-0597">Phosphoprotein</keyword>
<dbReference type="InterPro" id="IPR020806">
    <property type="entry name" value="PKS_PP-bd"/>
</dbReference>
<dbReference type="PANTHER" id="PTHR45527">
    <property type="entry name" value="NONRIBOSOMAL PEPTIDE SYNTHETASE"/>
    <property type="match status" value="1"/>
</dbReference>
<dbReference type="Pfam" id="PF00550">
    <property type="entry name" value="PP-binding"/>
    <property type="match status" value="1"/>
</dbReference>
<feature type="domain" description="Carrier" evidence="5">
    <location>
        <begin position="528"/>
        <end position="603"/>
    </location>
</feature>
<dbReference type="Proteomes" id="UP001599542">
    <property type="component" value="Unassembled WGS sequence"/>
</dbReference>
<feature type="region of interest" description="Disordered" evidence="4">
    <location>
        <begin position="498"/>
        <end position="529"/>
    </location>
</feature>
<dbReference type="Gene3D" id="3.30.559.30">
    <property type="entry name" value="Nonribosomal peptide synthetase, condensation domain"/>
    <property type="match status" value="1"/>
</dbReference>
<reference evidence="6 7" key="1">
    <citation type="submission" date="2024-09" db="EMBL/GenBank/DDBJ databases">
        <title>The Natural Products Discovery Center: Release of the First 8490 Sequenced Strains for Exploring Actinobacteria Biosynthetic Diversity.</title>
        <authorList>
            <person name="Kalkreuter E."/>
            <person name="Kautsar S.A."/>
            <person name="Yang D."/>
            <person name="Bader C.D."/>
            <person name="Teijaro C.N."/>
            <person name="Fluegel L."/>
            <person name="Davis C.M."/>
            <person name="Simpson J.R."/>
            <person name="Lauterbach L."/>
            <person name="Steele A.D."/>
            <person name="Gui C."/>
            <person name="Meng S."/>
            <person name="Li G."/>
            <person name="Viehrig K."/>
            <person name="Ye F."/>
            <person name="Su P."/>
            <person name="Kiefer A.F."/>
            <person name="Nichols A."/>
            <person name="Cepeda A.J."/>
            <person name="Yan W."/>
            <person name="Fan B."/>
            <person name="Jiang Y."/>
            <person name="Adhikari A."/>
            <person name="Zheng C.-J."/>
            <person name="Schuster L."/>
            <person name="Cowan T.M."/>
            <person name="Smanski M.J."/>
            <person name="Chevrette M.G."/>
            <person name="De Carvalho L.P.S."/>
            <person name="Shen B."/>
        </authorList>
    </citation>
    <scope>NUCLEOTIDE SEQUENCE [LARGE SCALE GENOMIC DNA]</scope>
    <source>
        <strain evidence="6 7">NPDC058753</strain>
    </source>
</reference>
<dbReference type="InterPro" id="IPR023213">
    <property type="entry name" value="CAT-like_dom_sf"/>
</dbReference>
<protein>
    <submittedName>
        <fullName evidence="6">Condensation domain-containing protein</fullName>
    </submittedName>
</protein>
<evidence type="ECO:0000256" key="4">
    <source>
        <dbReference type="SAM" id="MobiDB-lite"/>
    </source>
</evidence>
<dbReference type="Gene3D" id="1.10.1200.10">
    <property type="entry name" value="ACP-like"/>
    <property type="match status" value="1"/>
</dbReference>
<feature type="compositionally biased region" description="Low complexity" evidence="4">
    <location>
        <begin position="515"/>
        <end position="529"/>
    </location>
</feature>
<dbReference type="InterPro" id="IPR009081">
    <property type="entry name" value="PP-bd_ACP"/>
</dbReference>
<accession>A0ABW6GDM8</accession>
<sequence>MNPPGTPAPASAPAAAAAAAADRRVLAARLLAARRQVSAVRGVPRLPRDGRPVVCSAEQRRLWLAERIGGPAASPPVTAGLALDGPLDLDRLTAALAAVVDRHPVLRTRYAEVDGEPVQLLPETPLTHSQSASLIDLLDLSFAPEPEREALAAALAVEAGGHRFDLASGPMLRLTVLRLAADRHRLLLVCHHIAADARSADLLTAELAAAYRADEALDAPDAPADDRPQYADYAAWSRSRLDRVLPERLAYWRHLLAGAPPVLELGLDAPKAPGGGGRRTATVAVRVPGAVVERLRAVGDGARLTGHTVLLAGFLVLLARCAGRREVAVGVVSGGRPHPELDAVVGCFTDLLPLRVSLADDPAFRSFAPRVREALAAGLAQTAPFDRIVSAVAPRRAPGVHPLFQVLFVERTEVATAGPGAGPGAGWGPGLDAAPWGQEVDGSAYDLVLAAGVGSEGAELVLTYPCERFARSAVAGFADALVELLALLAERPEAPLSGVRTAEPWRPPAAPPSARPALPAAGEGPAAGEVSGPVAELRALWAEVLGREGVGDHDDLFAHGGDSLAVVRIAARIAERFGVDVPASAFFESPTPAGFGAVLARLTEEQQHV</sequence>
<dbReference type="InterPro" id="IPR036736">
    <property type="entry name" value="ACP-like_sf"/>
</dbReference>
<dbReference type="SUPFAM" id="SSF47336">
    <property type="entry name" value="ACP-like"/>
    <property type="match status" value="1"/>
</dbReference>